<feature type="compositionally biased region" description="Basic residues" evidence="1">
    <location>
        <begin position="145"/>
        <end position="165"/>
    </location>
</feature>
<accession>A0A2T3ARQ1</accession>
<feature type="region of interest" description="Disordered" evidence="1">
    <location>
        <begin position="399"/>
        <end position="475"/>
    </location>
</feature>
<sequence>MAPSVKAIEAKLRKAVEEVYHSDPEQLTVRFIRDKVEHELKLDEGFFATPNWKDRSKTLIKDWAAKLINEAEADEVSDEVKSEPDKKPPPAKKVTKRASKFDKPPPRKRQKKEETPSEDEISELSAEESPASDLDDSDASEAPKPKTKAKSKPRAPVKRESKKRAKVESDESGDDDVSKPQFDSDEDSDVKPAPKKVKKEAHSRRQSKKPKIESDEESEEEYKSIKKSPVQAKAEASIKSDEESEEEVKNIKKSPIKAETKPSVTPEDADEKADIKAQDSDSSEMSIVLDEEPKRKRRSKSKSEASSSKSSKAKAAPKQSKDLSPDEVQIKTLQTQLTKCGVRKIWGIELKKFGDDSKKKIKHLQSMLRDVGMTGRFSEQRAREIKELRELQADLEAVKEGESKWGLESGRRARGQRKSLKESPVDDEDEDVDVDEESEGRNTKSRTTMSGKPSNKAARAKQDLAFLGDEESDSD</sequence>
<dbReference type="AlphaFoldDB" id="A0A2T3ARQ1"/>
<feature type="compositionally biased region" description="Basic and acidic residues" evidence="1">
    <location>
        <begin position="99"/>
        <end position="115"/>
    </location>
</feature>
<keyword evidence="3" id="KW-1185">Reference proteome</keyword>
<dbReference type="InterPro" id="IPR037647">
    <property type="entry name" value="HIRIP3"/>
</dbReference>
<feature type="region of interest" description="Disordered" evidence="1">
    <location>
        <begin position="71"/>
        <end position="328"/>
    </location>
</feature>
<feature type="compositionally biased region" description="Basic and acidic residues" evidence="1">
    <location>
        <begin position="78"/>
        <end position="88"/>
    </location>
</feature>
<reference evidence="2 3" key="1">
    <citation type="journal article" date="2018" name="New Phytol.">
        <title>Comparative genomics and transcriptomics depict ericoid mycorrhizal fungi as versatile saprotrophs and plant mutualists.</title>
        <authorList>
            <person name="Martino E."/>
            <person name="Morin E."/>
            <person name="Grelet G.A."/>
            <person name="Kuo A."/>
            <person name="Kohler A."/>
            <person name="Daghino S."/>
            <person name="Barry K.W."/>
            <person name="Cichocki N."/>
            <person name="Clum A."/>
            <person name="Dockter R.B."/>
            <person name="Hainaut M."/>
            <person name="Kuo R.C."/>
            <person name="LaButti K."/>
            <person name="Lindahl B.D."/>
            <person name="Lindquist E.A."/>
            <person name="Lipzen A."/>
            <person name="Khouja H.R."/>
            <person name="Magnuson J."/>
            <person name="Murat C."/>
            <person name="Ohm R.A."/>
            <person name="Singer S.W."/>
            <person name="Spatafora J.W."/>
            <person name="Wang M."/>
            <person name="Veneault-Fourrey C."/>
            <person name="Henrissat B."/>
            <person name="Grigoriev I.V."/>
            <person name="Martin F.M."/>
            <person name="Perotto S."/>
        </authorList>
    </citation>
    <scope>NUCLEOTIDE SEQUENCE [LARGE SCALE GENOMIC DNA]</scope>
    <source>
        <strain evidence="2 3">ATCC 22711</strain>
    </source>
</reference>
<evidence type="ECO:0008006" key="4">
    <source>
        <dbReference type="Google" id="ProtNLM"/>
    </source>
</evidence>
<dbReference type="InParanoid" id="A0A2T3ARQ1"/>
<evidence type="ECO:0000256" key="1">
    <source>
        <dbReference type="SAM" id="MobiDB-lite"/>
    </source>
</evidence>
<protein>
    <recommendedName>
        <fullName evidence="4">Transcriptional regulator</fullName>
    </recommendedName>
</protein>
<dbReference type="PANTHER" id="PTHR15410">
    <property type="entry name" value="HIRA-INTERACTING PROTEIN 3"/>
    <property type="match status" value="1"/>
</dbReference>
<feature type="compositionally biased region" description="Low complexity" evidence="1">
    <location>
        <begin position="304"/>
        <end position="318"/>
    </location>
</feature>
<feature type="compositionally biased region" description="Acidic residues" evidence="1">
    <location>
        <begin position="116"/>
        <end position="126"/>
    </location>
</feature>
<feature type="compositionally biased region" description="Basic residues" evidence="1">
    <location>
        <begin position="89"/>
        <end position="98"/>
    </location>
</feature>
<dbReference type="OrthoDB" id="552755at2759"/>
<dbReference type="EMBL" id="KZ679017">
    <property type="protein sequence ID" value="PSS09048.1"/>
    <property type="molecule type" value="Genomic_DNA"/>
</dbReference>
<dbReference type="GO" id="GO:0005634">
    <property type="term" value="C:nucleus"/>
    <property type="evidence" value="ECO:0007669"/>
    <property type="project" value="TreeGrafter"/>
</dbReference>
<dbReference type="Proteomes" id="UP000241818">
    <property type="component" value="Unassembled WGS sequence"/>
</dbReference>
<evidence type="ECO:0000313" key="2">
    <source>
        <dbReference type="EMBL" id="PSS09048.1"/>
    </source>
</evidence>
<feature type="compositionally biased region" description="Acidic residues" evidence="1">
    <location>
        <begin position="425"/>
        <end position="438"/>
    </location>
</feature>
<feature type="compositionally biased region" description="Basic residues" evidence="1">
    <location>
        <begin position="193"/>
        <end position="209"/>
    </location>
</feature>
<gene>
    <name evidence="2" type="ORF">M430DRAFT_30946</name>
</gene>
<dbReference type="STRING" id="857342.A0A2T3ARQ1"/>
<proteinExistence type="predicted"/>
<feature type="compositionally biased region" description="Basic and acidic residues" evidence="1">
    <location>
        <begin position="399"/>
        <end position="411"/>
    </location>
</feature>
<dbReference type="PANTHER" id="PTHR15410:SF2">
    <property type="entry name" value="HIRA-INTERACTING PROTEIN 3"/>
    <property type="match status" value="1"/>
</dbReference>
<organism evidence="2 3">
    <name type="scientific">Amorphotheca resinae ATCC 22711</name>
    <dbReference type="NCBI Taxonomy" id="857342"/>
    <lineage>
        <taxon>Eukaryota</taxon>
        <taxon>Fungi</taxon>
        <taxon>Dikarya</taxon>
        <taxon>Ascomycota</taxon>
        <taxon>Pezizomycotina</taxon>
        <taxon>Leotiomycetes</taxon>
        <taxon>Helotiales</taxon>
        <taxon>Amorphothecaceae</taxon>
        <taxon>Amorphotheca</taxon>
    </lineage>
</organism>
<dbReference type="RefSeq" id="XP_024717346.1">
    <property type="nucleotide sequence ID" value="XM_024865993.1"/>
</dbReference>
<dbReference type="GeneID" id="36574074"/>
<evidence type="ECO:0000313" key="3">
    <source>
        <dbReference type="Proteomes" id="UP000241818"/>
    </source>
</evidence>
<name>A0A2T3ARQ1_AMORE</name>